<name>A0A835Z2J0_9STRA</name>
<gene>
    <name evidence="1" type="ORF">JKP88DRAFT_310999</name>
</gene>
<comment type="caution">
    <text evidence="1">The sequence shown here is derived from an EMBL/GenBank/DDBJ whole genome shotgun (WGS) entry which is preliminary data.</text>
</comment>
<dbReference type="InterPro" id="IPR036770">
    <property type="entry name" value="Ankyrin_rpt-contain_sf"/>
</dbReference>
<dbReference type="Proteomes" id="UP000664859">
    <property type="component" value="Unassembled WGS sequence"/>
</dbReference>
<evidence type="ECO:0000313" key="2">
    <source>
        <dbReference type="Proteomes" id="UP000664859"/>
    </source>
</evidence>
<sequence length="538" mass="58836">MADFLPDMPATTAELTTIEETLQHLRPSWKHPPPDFPDPDEVVATYKLPGFSRFQKDVASSKLRADAVKAALETNNTEPPTKCVTNPSSVLASWDLLTRVLSYRDSNDWFFTAPVSRLVRAAYMSVVVEETAFAPSYGRSAVMWVCATQPAQAAHSHARLDAALRSDDFEAAARRVGRRSGSIARAAGATGDVALVRRCMALGGVQDASWTLTGAARLCNAGLLSALHALVASPENRKVGSLKWDAGMRRWGQVLAECGDGGDALTWVSQQRPPRVWPRCYTLSLCQRAAANGHLRTLQFLLGPGLALFGPLDEQLAYRAGSNSDNPGRAMEEMTMLEAAVSGGDIATVQWLLDLRIEAYDSELSERVMEIAAHRGHLPLLRWLRGKQCPFDAGTICSTVAGVPGSRCTPAVLQWMRGCGWGDWSAGGMTAMLAAALMPQRTDRWLCEDPNFTVAEYLLREGAQWPEPPRDGALLRGPWDLVGMLSVCKSDKAVLWALRHGCPWGKWGTDECNEMESRIATAKRVLHSFECPCQCPRD</sequence>
<dbReference type="EMBL" id="JAFCMP010000119">
    <property type="protein sequence ID" value="KAG5185850.1"/>
    <property type="molecule type" value="Genomic_DNA"/>
</dbReference>
<dbReference type="AlphaFoldDB" id="A0A835Z2J0"/>
<protein>
    <submittedName>
        <fullName evidence="1">Uncharacterized protein</fullName>
    </submittedName>
</protein>
<dbReference type="SUPFAM" id="SSF48403">
    <property type="entry name" value="Ankyrin repeat"/>
    <property type="match status" value="1"/>
</dbReference>
<proteinExistence type="predicted"/>
<keyword evidence="2" id="KW-1185">Reference proteome</keyword>
<dbReference type="Gene3D" id="1.25.40.20">
    <property type="entry name" value="Ankyrin repeat-containing domain"/>
    <property type="match status" value="1"/>
</dbReference>
<dbReference type="OrthoDB" id="10261302at2759"/>
<accession>A0A835Z2J0</accession>
<reference evidence="1" key="1">
    <citation type="submission" date="2021-02" db="EMBL/GenBank/DDBJ databases">
        <title>First Annotated Genome of the Yellow-green Alga Tribonema minus.</title>
        <authorList>
            <person name="Mahan K.M."/>
        </authorList>
    </citation>
    <scope>NUCLEOTIDE SEQUENCE</scope>
    <source>
        <strain evidence="1">UTEX B ZZ1240</strain>
    </source>
</reference>
<evidence type="ECO:0000313" key="1">
    <source>
        <dbReference type="EMBL" id="KAG5185850.1"/>
    </source>
</evidence>
<organism evidence="1 2">
    <name type="scientific">Tribonema minus</name>
    <dbReference type="NCBI Taxonomy" id="303371"/>
    <lineage>
        <taxon>Eukaryota</taxon>
        <taxon>Sar</taxon>
        <taxon>Stramenopiles</taxon>
        <taxon>Ochrophyta</taxon>
        <taxon>PX clade</taxon>
        <taxon>Xanthophyceae</taxon>
        <taxon>Tribonematales</taxon>
        <taxon>Tribonemataceae</taxon>
        <taxon>Tribonema</taxon>
    </lineage>
</organism>